<dbReference type="GO" id="GO:0017119">
    <property type="term" value="C:Golgi transport complex"/>
    <property type="evidence" value="ECO:0007669"/>
    <property type="project" value="InterPro"/>
</dbReference>
<keyword evidence="5" id="KW-0653">Protein transport</keyword>
<keyword evidence="4" id="KW-0813">Transport</keyword>
<dbReference type="InterPro" id="IPR036361">
    <property type="entry name" value="SAP_dom_sf"/>
</dbReference>
<evidence type="ECO:0000259" key="10">
    <source>
        <dbReference type="PROSITE" id="PS50800"/>
    </source>
</evidence>
<protein>
    <recommendedName>
        <fullName evidence="3">Conserved oligomeric Golgi complex subunit 8</fullName>
    </recommendedName>
    <alternativeName>
        <fullName evidence="8">Component of oligomeric Golgi complex 8</fullName>
    </alternativeName>
</protein>
<dbReference type="InterPro" id="IPR007255">
    <property type="entry name" value="COG8"/>
</dbReference>
<sequence>MTTKEELEALKVAELKVKLKEAKLPLSGTKAVLVARLVEHYEKEEEDKGKEGDEEVEDKATEEDEPSEEDKEEPVEEKKKASPVRDKAPVEPAKAKTVESDIPVRTGSSRAPSSAAEDDANSCMVEAGSSAAAMSTIEASEVSSEKGKDTEKASRDESMAKKREESLDEDAAMQSPGESPRSEKEEEGEKEVIQTKSGKAIPRITWDNAGGGDSSNRNTPAEQGRSPPNRKRSLSGGEDSDHRRKVERARRFGMDEDGDERMVGKGEDGIELKTQAEAGGGETKEAPPMAKAMEKFTEMVEHVMHDAQLITAEDVLADERNADLLDLALEQFTKEEVAQMMLDVDGDIKREFKWRSEIRWPPSMFHGRFRRACRMAGVRGMMDERGGYYSGKGSWGKGGGGRWGEGDRREGPWSGGRSGPPRGRAAYFGHDDRAGIREPSPPLEGMDRMSSPTRLRGRAFSGGKGSGRDEGSGGFRPRQSWGRSGSGGGVWQHDDRAGGRSFDPASEPSSGGFRRSDDRRGFRSRSRSPLPVLQSNLPTELKNIVEDFIRENRLDERAASALLQRTTPDVLIRVLEMGRLTSPNHSRELMIRLRDIGGGGGGFRRSGGGGGSPFSGGRRRQFSPPPASRRRSRSRSDDRAKRPASPPAYRRPHRGRHAAIAGVDLDRLSGFRGRIISSFTMPMDDEGSSSGGQWTGVESEDVDELTREYRRKTQNRVMAIVECLMAIVECLMAIVECLMAIATTDPYLALLYPDKDPSEYPDLPLAGCAMDYLPTLCANYTVERVNAEASDLDVDIARTNDEMESLAVNNYKAFISAAKVLRRVDKDMDKAREDLSGIGEDLGPLQSSLNTLRTSRSKELKAKRAALRQVTGHSGIHELLELPALIDATIRNKLYMEALELLSFADRTLRALTVESVGSSSSSEDEAGRQGGGVPSIVVTLKGQVETQRSHLLSSLTSQLASPQLHLPQAVPVVNHLRRVLPTLLRGGSSEQVEMIIRVAFLTQRSSDPSDLSSTVRLRCQYADQQKDSIEAQANSTTGATLLSSLRAGSDLLRSYVFDTAMQYRSLFSPPKGEVDPLAVWMSTQVSWFVSMVSASVAVPQDPSEELPFDASQLASLYRYCSNASTTLARVSCAFMPLVEPLLDAYLQHFICTVCLDEIAMDDFTSEMDKYHWVPSTALIQGPEDYNLTDVADRSSLIIYLTRHRPLAVFFNDVTVAMNELRQCPALHLAEPVAKSLQGCLDSVAKVLSDASGKVSPVEQEELQRMERNFVEIVIPVVSQMYSKIFGEAARSFVSMLAEVAQELQVGDSDASNGVPPPMANSELMLAEGNGCETTTD</sequence>
<feature type="region of interest" description="Disordered" evidence="9">
    <location>
        <begin position="41"/>
        <end position="266"/>
    </location>
</feature>
<feature type="region of interest" description="Disordered" evidence="9">
    <location>
        <begin position="390"/>
        <end position="534"/>
    </location>
</feature>
<evidence type="ECO:0000256" key="6">
    <source>
        <dbReference type="ARBA" id="ARBA00023034"/>
    </source>
</evidence>
<feature type="compositionally biased region" description="Gly residues" evidence="9">
    <location>
        <begin position="598"/>
        <end position="614"/>
    </location>
</feature>
<evidence type="ECO:0000256" key="4">
    <source>
        <dbReference type="ARBA" id="ARBA00022448"/>
    </source>
</evidence>
<dbReference type="GO" id="GO:0000139">
    <property type="term" value="C:Golgi membrane"/>
    <property type="evidence" value="ECO:0007669"/>
    <property type="project" value="UniProtKB-SubCell"/>
</dbReference>
<evidence type="ECO:0000256" key="8">
    <source>
        <dbReference type="ARBA" id="ARBA00031347"/>
    </source>
</evidence>
<keyword evidence="7" id="KW-0472">Membrane</keyword>
<feature type="compositionally biased region" description="Basic and acidic residues" evidence="9">
    <location>
        <begin position="76"/>
        <end position="99"/>
    </location>
</feature>
<name>A0A7J6MSU8_PERCH</name>
<feature type="compositionally biased region" description="Basic and acidic residues" evidence="9">
    <location>
        <begin position="143"/>
        <end position="165"/>
    </location>
</feature>
<evidence type="ECO:0000256" key="1">
    <source>
        <dbReference type="ARBA" id="ARBA00004395"/>
    </source>
</evidence>
<feature type="compositionally biased region" description="Basic and acidic residues" evidence="9">
    <location>
        <begin position="41"/>
        <end position="51"/>
    </location>
</feature>
<dbReference type="Gene3D" id="1.10.720.30">
    <property type="entry name" value="SAP domain"/>
    <property type="match status" value="1"/>
</dbReference>
<dbReference type="GO" id="GO:0015031">
    <property type="term" value="P:protein transport"/>
    <property type="evidence" value="ECO:0007669"/>
    <property type="project" value="UniProtKB-KW"/>
</dbReference>
<dbReference type="InterPro" id="IPR003034">
    <property type="entry name" value="SAP_dom"/>
</dbReference>
<evidence type="ECO:0000256" key="9">
    <source>
        <dbReference type="SAM" id="MobiDB-lite"/>
    </source>
</evidence>
<accession>A0A7J6MSU8</accession>
<comment type="caution">
    <text evidence="11">The sequence shown here is derived from an EMBL/GenBank/DDBJ whole genome shotgun (WGS) entry which is preliminary data.</text>
</comment>
<dbReference type="OrthoDB" id="432685at2759"/>
<feature type="compositionally biased region" description="Gly residues" evidence="9">
    <location>
        <begin position="390"/>
        <end position="403"/>
    </location>
</feature>
<dbReference type="PANTHER" id="PTHR21311:SF0">
    <property type="entry name" value="CONSERVED OLIGOMERIC GOLGI COMPLEX SUBUNIT 8"/>
    <property type="match status" value="1"/>
</dbReference>
<dbReference type="GO" id="GO:0006891">
    <property type="term" value="P:intra-Golgi vesicle-mediated transport"/>
    <property type="evidence" value="ECO:0007669"/>
    <property type="project" value="TreeGrafter"/>
</dbReference>
<evidence type="ECO:0000256" key="3">
    <source>
        <dbReference type="ARBA" id="ARBA00020983"/>
    </source>
</evidence>
<evidence type="ECO:0000256" key="7">
    <source>
        <dbReference type="ARBA" id="ARBA00023136"/>
    </source>
</evidence>
<evidence type="ECO:0000313" key="11">
    <source>
        <dbReference type="EMBL" id="KAF4674653.1"/>
    </source>
</evidence>
<organism evidence="11 12">
    <name type="scientific">Perkinsus chesapeaki</name>
    <name type="common">Clam parasite</name>
    <name type="synonym">Perkinsus andrewsi</name>
    <dbReference type="NCBI Taxonomy" id="330153"/>
    <lineage>
        <taxon>Eukaryota</taxon>
        <taxon>Sar</taxon>
        <taxon>Alveolata</taxon>
        <taxon>Perkinsozoa</taxon>
        <taxon>Perkinsea</taxon>
        <taxon>Perkinsida</taxon>
        <taxon>Perkinsidae</taxon>
        <taxon>Perkinsus</taxon>
    </lineage>
</organism>
<comment type="subcellular location">
    <subcellularLocation>
        <location evidence="1">Golgi apparatus membrane</location>
        <topology evidence="1">Peripheral membrane protein</topology>
    </subcellularLocation>
</comment>
<dbReference type="PANTHER" id="PTHR21311">
    <property type="entry name" value="CONSERVED OLIGOMERIC GOLGI COMPLEX COMPONENT 8"/>
    <property type="match status" value="1"/>
</dbReference>
<dbReference type="EMBL" id="JAAPAO010000059">
    <property type="protein sequence ID" value="KAF4674653.1"/>
    <property type="molecule type" value="Genomic_DNA"/>
</dbReference>
<dbReference type="Pfam" id="PF02037">
    <property type="entry name" value="SAP"/>
    <property type="match status" value="1"/>
</dbReference>
<keyword evidence="12" id="KW-1185">Reference proteome</keyword>
<gene>
    <name evidence="11" type="primary">COG8</name>
    <name evidence="11" type="ORF">FOL47_008853</name>
</gene>
<evidence type="ECO:0000256" key="5">
    <source>
        <dbReference type="ARBA" id="ARBA00022927"/>
    </source>
</evidence>
<dbReference type="SMART" id="SM00513">
    <property type="entry name" value="SAP"/>
    <property type="match status" value="1"/>
</dbReference>
<proteinExistence type="inferred from homology"/>
<evidence type="ECO:0000256" key="2">
    <source>
        <dbReference type="ARBA" id="ARBA00006419"/>
    </source>
</evidence>
<keyword evidence="6" id="KW-0333">Golgi apparatus</keyword>
<dbReference type="PROSITE" id="PS50800">
    <property type="entry name" value="SAP"/>
    <property type="match status" value="1"/>
</dbReference>
<dbReference type="SUPFAM" id="SSF68906">
    <property type="entry name" value="SAP domain"/>
    <property type="match status" value="1"/>
</dbReference>
<feature type="domain" description="SAP" evidence="10">
    <location>
        <begin position="7"/>
        <end position="41"/>
    </location>
</feature>
<feature type="compositionally biased region" description="Basic and acidic residues" evidence="9">
    <location>
        <begin position="239"/>
        <end position="266"/>
    </location>
</feature>
<feature type="compositionally biased region" description="Acidic residues" evidence="9">
    <location>
        <begin position="52"/>
        <end position="75"/>
    </location>
</feature>
<reference evidence="11 12" key="1">
    <citation type="submission" date="2020-04" db="EMBL/GenBank/DDBJ databases">
        <title>Perkinsus chesapeaki whole genome sequence.</title>
        <authorList>
            <person name="Bogema D.R."/>
        </authorList>
    </citation>
    <scope>NUCLEOTIDE SEQUENCE [LARGE SCALE GENOMIC DNA]</scope>
    <source>
        <strain evidence="11">ATCC PRA-425</strain>
    </source>
</reference>
<dbReference type="Proteomes" id="UP000591131">
    <property type="component" value="Unassembled WGS sequence"/>
</dbReference>
<dbReference type="Pfam" id="PF04124">
    <property type="entry name" value="Dor1"/>
    <property type="match status" value="1"/>
</dbReference>
<comment type="similarity">
    <text evidence="2">Belongs to the COG8 family.</text>
</comment>
<evidence type="ECO:0000313" key="12">
    <source>
        <dbReference type="Proteomes" id="UP000591131"/>
    </source>
</evidence>
<feature type="region of interest" description="Disordered" evidence="9">
    <location>
        <begin position="598"/>
        <end position="656"/>
    </location>
</feature>